<evidence type="ECO:0000313" key="3">
    <source>
        <dbReference type="Proteomes" id="UP000464178"/>
    </source>
</evidence>
<dbReference type="Gene3D" id="3.30.1390.10">
    <property type="match status" value="1"/>
</dbReference>
<organism evidence="2 3">
    <name type="scientific">Gemmata massiliana</name>
    <dbReference type="NCBI Taxonomy" id="1210884"/>
    <lineage>
        <taxon>Bacteria</taxon>
        <taxon>Pseudomonadati</taxon>
        <taxon>Planctomycetota</taxon>
        <taxon>Planctomycetia</taxon>
        <taxon>Gemmatales</taxon>
        <taxon>Gemmataceae</taxon>
        <taxon>Gemmata</taxon>
    </lineage>
</organism>
<keyword evidence="2" id="KW-0378">Hydrolase</keyword>
<dbReference type="Pfam" id="PF02617">
    <property type="entry name" value="ClpS"/>
    <property type="match status" value="1"/>
</dbReference>
<dbReference type="InterPro" id="IPR003769">
    <property type="entry name" value="ClpS_core"/>
</dbReference>
<name>A0A6P2DJV6_9BACT</name>
<gene>
    <name evidence="2" type="ORF">SOIL9_73990</name>
</gene>
<sequence length="99" mass="11427">MSIRPPSRRNDRLSFFALGGYLPPRRFKVVLHRTASKDLMFVTRAVMDITRFGSAEAEYRMWEAHHRGRSLVLVTHLERAELFVEQFAARGLPTSIEPA</sequence>
<dbReference type="SUPFAM" id="SSF54736">
    <property type="entry name" value="ClpS-like"/>
    <property type="match status" value="1"/>
</dbReference>
<dbReference type="EMBL" id="LR593886">
    <property type="protein sequence ID" value="VTS02790.1"/>
    <property type="molecule type" value="Genomic_DNA"/>
</dbReference>
<keyword evidence="3" id="KW-1185">Reference proteome</keyword>
<dbReference type="GO" id="GO:0008233">
    <property type="term" value="F:peptidase activity"/>
    <property type="evidence" value="ECO:0007669"/>
    <property type="project" value="UniProtKB-KW"/>
</dbReference>
<accession>A0A6P2DJV6</accession>
<keyword evidence="2" id="KW-0645">Protease</keyword>
<dbReference type="RefSeq" id="WP_052549116.1">
    <property type="nucleotide sequence ID" value="NZ_LR593886.1"/>
</dbReference>
<dbReference type="KEGG" id="gms:SOIL9_73990"/>
<evidence type="ECO:0000259" key="1">
    <source>
        <dbReference type="Pfam" id="PF02617"/>
    </source>
</evidence>
<dbReference type="InterPro" id="IPR014719">
    <property type="entry name" value="Ribosomal_bL12_C/ClpS-like"/>
</dbReference>
<dbReference type="GO" id="GO:0006508">
    <property type="term" value="P:proteolysis"/>
    <property type="evidence" value="ECO:0007669"/>
    <property type="project" value="UniProtKB-KW"/>
</dbReference>
<proteinExistence type="predicted"/>
<feature type="domain" description="Adaptor protein ClpS core" evidence="1">
    <location>
        <begin position="23"/>
        <end position="88"/>
    </location>
</feature>
<reference evidence="2 3" key="1">
    <citation type="submission" date="2019-05" db="EMBL/GenBank/DDBJ databases">
        <authorList>
            <consortium name="Science for Life Laboratories"/>
        </authorList>
    </citation>
    <scope>NUCLEOTIDE SEQUENCE [LARGE SCALE GENOMIC DNA]</scope>
    <source>
        <strain evidence="2">Soil9</strain>
    </source>
</reference>
<dbReference type="AlphaFoldDB" id="A0A6P2DJV6"/>
<evidence type="ECO:0000313" key="2">
    <source>
        <dbReference type="EMBL" id="VTS02790.1"/>
    </source>
</evidence>
<dbReference type="Proteomes" id="UP000464178">
    <property type="component" value="Chromosome"/>
</dbReference>
<protein>
    <submittedName>
        <fullName evidence="2">Atp-dependent clp protease adaptor protein:: ClpS</fullName>
    </submittedName>
</protein>
<dbReference type="GO" id="GO:0030163">
    <property type="term" value="P:protein catabolic process"/>
    <property type="evidence" value="ECO:0007669"/>
    <property type="project" value="InterPro"/>
</dbReference>